<keyword evidence="2" id="KW-1185">Reference proteome</keyword>
<name>A0A151WZB4_9HYME</name>
<organism evidence="1 2">
    <name type="scientific">Mycetomoellerius zeteki</name>
    <dbReference type="NCBI Taxonomy" id="64791"/>
    <lineage>
        <taxon>Eukaryota</taxon>
        <taxon>Metazoa</taxon>
        <taxon>Ecdysozoa</taxon>
        <taxon>Arthropoda</taxon>
        <taxon>Hexapoda</taxon>
        <taxon>Insecta</taxon>
        <taxon>Pterygota</taxon>
        <taxon>Neoptera</taxon>
        <taxon>Endopterygota</taxon>
        <taxon>Hymenoptera</taxon>
        <taxon>Apocrita</taxon>
        <taxon>Aculeata</taxon>
        <taxon>Formicoidea</taxon>
        <taxon>Formicidae</taxon>
        <taxon>Myrmicinae</taxon>
        <taxon>Mycetomoellerius</taxon>
    </lineage>
</organism>
<sequence length="304" mass="35509">IDNYIKQDCRAALLEILRRKCMPDLPKTAKTFLKTMSAEYYIENIFEVDDGQFVYFGITKYLQTMININLHVENIIELLINIDGEIAIKYNDHAKLFLYYFVTVMRQLYGEESRVLNTHSLVHLTDDAINMRCSLSEITAFPFENVLGKIKSLIRSGNRPLAQLCRRIHERFFISEEKITLPLSVEILKQSSICIKKIRYKNFIITIKSPNNTIILINGKILQINSIYTHSDENEIQISEIILRIIKPIFEYPCNSKSLKMWRVKKSNTIITQPLTNVLQKMVTFVLNNNNNQEKIYVMPLLHV</sequence>
<evidence type="ECO:0000313" key="2">
    <source>
        <dbReference type="Proteomes" id="UP000075809"/>
    </source>
</evidence>
<evidence type="ECO:0000313" key="1">
    <source>
        <dbReference type="EMBL" id="KYQ53228.1"/>
    </source>
</evidence>
<dbReference type="EMBL" id="KQ982645">
    <property type="protein sequence ID" value="KYQ53228.1"/>
    <property type="molecule type" value="Genomic_DNA"/>
</dbReference>
<proteinExistence type="predicted"/>
<accession>A0A151WZB4</accession>
<protein>
    <submittedName>
        <fullName evidence="1">Uncharacterized protein</fullName>
    </submittedName>
</protein>
<gene>
    <name evidence="1" type="ORF">ALC60_07631</name>
</gene>
<dbReference type="AlphaFoldDB" id="A0A151WZB4"/>
<dbReference type="Proteomes" id="UP000075809">
    <property type="component" value="Unassembled WGS sequence"/>
</dbReference>
<reference evidence="1 2" key="1">
    <citation type="submission" date="2015-09" db="EMBL/GenBank/DDBJ databases">
        <title>Trachymyrmex zeteki WGS genome.</title>
        <authorList>
            <person name="Nygaard S."/>
            <person name="Hu H."/>
            <person name="Boomsma J."/>
            <person name="Zhang G."/>
        </authorList>
    </citation>
    <scope>NUCLEOTIDE SEQUENCE [LARGE SCALE GENOMIC DNA]</scope>
    <source>
        <strain evidence="1">Tzet28-1</strain>
        <tissue evidence="1">Whole body</tissue>
    </source>
</reference>
<feature type="non-terminal residue" evidence="1">
    <location>
        <position position="1"/>
    </location>
</feature>
<dbReference type="STRING" id="64791.A0A151WZB4"/>